<comment type="caution">
    <text evidence="2">The sequence shown here is derived from an EMBL/GenBank/DDBJ whole genome shotgun (WGS) entry which is preliminary data.</text>
</comment>
<dbReference type="PANTHER" id="PTHR40980:SF3">
    <property type="entry name" value="TONB-DEPENDENT RECEPTOR-LIKE BETA-BARREL DOMAIN-CONTAINING PROTEIN"/>
    <property type="match status" value="1"/>
</dbReference>
<organism evidence="2 3">
    <name type="scientific">Segatella copri</name>
    <dbReference type="NCBI Taxonomy" id="165179"/>
    <lineage>
        <taxon>Bacteria</taxon>
        <taxon>Pseudomonadati</taxon>
        <taxon>Bacteroidota</taxon>
        <taxon>Bacteroidia</taxon>
        <taxon>Bacteroidales</taxon>
        <taxon>Prevotellaceae</taxon>
        <taxon>Segatella</taxon>
    </lineage>
</organism>
<sequence>MNRIFLIILSLVFSVVYVEAQSTYPCVIDSKDGSPIPSVSLLFLDSLQNVTATGITDIHGMSVIKGNYKKNSNSLHLSCVGYVSRSISLLALKDTIALEPTHVNLEKVEVVAMRPLIKLSPGMFTYEVSNDSSAQNKSTLDVMHKVPLLIVSANNGISAENGKSIVYELNGMRDPLLKGDVMTIFQALKASNLKRIEVNTQPGLQYGSNTIVVNIVTKGHLEGLLGTIYTRVSDESMSNSIFGLTKNKNFTVSLNYQNIWDYDHSRTNESKEIREQSTLFYQTDKYIHFDGYKSNAHSIEFSSSYEANNTTLINLYGRVILSNFSNPHENSREETVTYQENGALSYSYVKKNHRLFKNTEYDATISFEHSFVKSYVLNGKFYLGYNFYNRPYTQTTSSIYEKIDTLGLGNMSFNAFYNYVEKEKSNIPVHTFETSFWHNINKAQRITLGGKLVLRPQSNERSLLKSSLANKQEFLGNDDSAYNHTQQVANLYGSYAISSRKLKLDLGLRYEYQKDKLLHSDSNHNLRKHFSNLLPSLSFAYQCSNNMSMELSYDMNVSRPNISVLDPYVDYTTPLQLTYGNTDLKPENTHTIDFTINQRIKRYTLITSLTYATTDRLILNYQYTDKSILHNTTGNIGKKNDLMLYNSLSGRLSRNVYARLMQSISYVDYSAPKIDCKQHGWIYFVKGIMEYELPKACYLDIEGSYLSRSILLQGRGYAKYFYSVSLSKYFFTNKLRLVFSADNFFNIHKINETEKATNNYNVKSYDKYYKASFMFSAILRLGKLKARVKETDKTIQRDNDIKYNYD</sequence>
<gene>
    <name evidence="2" type="ORF">KSW80_11260</name>
</gene>
<accession>A0AAW4NDF3</accession>
<protein>
    <submittedName>
        <fullName evidence="2">Outer membrane beta-barrel family protein</fullName>
    </submittedName>
</protein>
<dbReference type="AlphaFoldDB" id="A0AAW4NDF3"/>
<evidence type="ECO:0000313" key="3">
    <source>
        <dbReference type="Proteomes" id="UP001196316"/>
    </source>
</evidence>
<name>A0AAW4NDF3_9BACT</name>
<dbReference type="InterPro" id="IPR041700">
    <property type="entry name" value="OMP_b-brl_3"/>
</dbReference>
<evidence type="ECO:0000313" key="2">
    <source>
        <dbReference type="EMBL" id="MBV3408972.1"/>
    </source>
</evidence>
<dbReference type="PANTHER" id="PTHR40980">
    <property type="entry name" value="PLUG DOMAIN-CONTAINING PROTEIN"/>
    <property type="match status" value="1"/>
</dbReference>
<dbReference type="EMBL" id="JAHOEP010000032">
    <property type="protein sequence ID" value="MBV3408972.1"/>
    <property type="molecule type" value="Genomic_DNA"/>
</dbReference>
<dbReference type="Proteomes" id="UP001196316">
    <property type="component" value="Unassembled WGS sequence"/>
</dbReference>
<proteinExistence type="predicted"/>
<evidence type="ECO:0000259" key="1">
    <source>
        <dbReference type="Pfam" id="PF14905"/>
    </source>
</evidence>
<feature type="domain" description="Outer membrane protein beta-barrel" evidence="1">
    <location>
        <begin position="392"/>
        <end position="776"/>
    </location>
</feature>
<dbReference type="Pfam" id="PF14905">
    <property type="entry name" value="OMP_b-brl_3"/>
    <property type="match status" value="1"/>
</dbReference>
<reference evidence="2" key="1">
    <citation type="submission" date="2021-06" db="EMBL/GenBank/DDBJ databases">
        <title>Collection of gut derived symbiotic bacterial strains cultured from healthy donors.</title>
        <authorList>
            <person name="Lin H."/>
            <person name="Littmann E."/>
            <person name="Pamer E.G."/>
        </authorList>
    </citation>
    <scope>NUCLEOTIDE SEQUENCE</scope>
    <source>
        <strain evidence="2">MSK.21.60</strain>
    </source>
</reference>
<dbReference type="RefSeq" id="WP_217326897.1">
    <property type="nucleotide sequence ID" value="NZ_CP152484.1"/>
</dbReference>